<keyword evidence="2" id="KW-0677">Repeat</keyword>
<dbReference type="GO" id="GO:0032502">
    <property type="term" value="P:developmental process"/>
    <property type="evidence" value="ECO:0007669"/>
    <property type="project" value="UniProtKB-ARBA"/>
</dbReference>
<evidence type="ECO:0000259" key="8">
    <source>
        <dbReference type="PROSITE" id="PS50157"/>
    </source>
</evidence>
<dbReference type="InterPro" id="IPR013087">
    <property type="entry name" value="Znf_C2H2_type"/>
</dbReference>
<feature type="domain" description="BTB" evidence="7">
    <location>
        <begin position="40"/>
        <end position="103"/>
    </location>
</feature>
<dbReference type="CDD" id="cd18186">
    <property type="entry name" value="BTB_POZ_ZBTB_KLHL-like"/>
    <property type="match status" value="1"/>
</dbReference>
<dbReference type="InterPro" id="IPR036236">
    <property type="entry name" value="Znf_C2H2_sf"/>
</dbReference>
<feature type="region of interest" description="Disordered" evidence="6">
    <location>
        <begin position="172"/>
        <end position="234"/>
    </location>
</feature>
<keyword evidence="4" id="KW-0862">Zinc</keyword>
<feature type="compositionally biased region" description="Acidic residues" evidence="6">
    <location>
        <begin position="199"/>
        <end position="208"/>
    </location>
</feature>
<dbReference type="SMART" id="SM00225">
    <property type="entry name" value="BTB"/>
    <property type="match status" value="1"/>
</dbReference>
<dbReference type="AlphaFoldDB" id="A0A6P5AGU8"/>
<reference evidence="10" key="1">
    <citation type="submission" date="2025-08" db="UniProtKB">
        <authorList>
            <consortium name="RefSeq"/>
        </authorList>
    </citation>
    <scope>IDENTIFICATION</scope>
    <source>
        <tissue evidence="10">Gonad</tissue>
    </source>
</reference>
<evidence type="ECO:0000256" key="4">
    <source>
        <dbReference type="ARBA" id="ARBA00022833"/>
    </source>
</evidence>
<feature type="compositionally biased region" description="Low complexity" evidence="6">
    <location>
        <begin position="487"/>
        <end position="499"/>
    </location>
</feature>
<proteinExistence type="predicted"/>
<dbReference type="SMART" id="SM00355">
    <property type="entry name" value="ZnF_C2H2"/>
    <property type="match status" value="4"/>
</dbReference>
<feature type="domain" description="C2H2-type" evidence="8">
    <location>
        <begin position="426"/>
        <end position="454"/>
    </location>
</feature>
<dbReference type="OrthoDB" id="8117402at2759"/>
<evidence type="ECO:0000259" key="7">
    <source>
        <dbReference type="PROSITE" id="PS50097"/>
    </source>
</evidence>
<dbReference type="PROSITE" id="PS00028">
    <property type="entry name" value="ZINC_FINGER_C2H2_1"/>
    <property type="match status" value="4"/>
</dbReference>
<evidence type="ECO:0000256" key="6">
    <source>
        <dbReference type="SAM" id="MobiDB-lite"/>
    </source>
</evidence>
<evidence type="ECO:0000256" key="3">
    <source>
        <dbReference type="ARBA" id="ARBA00022771"/>
    </source>
</evidence>
<dbReference type="Pfam" id="PF00096">
    <property type="entry name" value="zf-C2H2"/>
    <property type="match status" value="3"/>
</dbReference>
<dbReference type="InterPro" id="IPR000210">
    <property type="entry name" value="BTB/POZ_dom"/>
</dbReference>
<dbReference type="GeneID" id="109482672"/>
<keyword evidence="3 5" id="KW-0863">Zinc-finger</keyword>
<feature type="domain" description="C2H2-type" evidence="8">
    <location>
        <begin position="395"/>
        <end position="423"/>
    </location>
</feature>
<evidence type="ECO:0000256" key="5">
    <source>
        <dbReference type="PROSITE-ProRule" id="PRU00042"/>
    </source>
</evidence>
<dbReference type="InterPro" id="IPR011333">
    <property type="entry name" value="SKP1/BTB/POZ_sf"/>
</dbReference>
<dbReference type="RefSeq" id="XP_019641056.1">
    <property type="nucleotide sequence ID" value="XM_019785497.1"/>
</dbReference>
<feature type="domain" description="C2H2-type" evidence="8">
    <location>
        <begin position="339"/>
        <end position="366"/>
    </location>
</feature>
<dbReference type="GO" id="GO:0000978">
    <property type="term" value="F:RNA polymerase II cis-regulatory region sequence-specific DNA binding"/>
    <property type="evidence" value="ECO:0007669"/>
    <property type="project" value="TreeGrafter"/>
</dbReference>
<dbReference type="PROSITE" id="PS50157">
    <property type="entry name" value="ZINC_FINGER_C2H2_2"/>
    <property type="match status" value="4"/>
</dbReference>
<dbReference type="GO" id="GO:0000981">
    <property type="term" value="F:DNA-binding transcription factor activity, RNA polymerase II-specific"/>
    <property type="evidence" value="ECO:0007669"/>
    <property type="project" value="TreeGrafter"/>
</dbReference>
<dbReference type="FunFam" id="3.30.160.60:FF:000176">
    <property type="entry name" value="zinc finger protein 70"/>
    <property type="match status" value="1"/>
</dbReference>
<evidence type="ECO:0000256" key="2">
    <source>
        <dbReference type="ARBA" id="ARBA00022737"/>
    </source>
</evidence>
<dbReference type="GO" id="GO:0008270">
    <property type="term" value="F:zinc ion binding"/>
    <property type="evidence" value="ECO:0007669"/>
    <property type="project" value="UniProtKB-KW"/>
</dbReference>
<evidence type="ECO:0000256" key="1">
    <source>
        <dbReference type="ARBA" id="ARBA00022723"/>
    </source>
</evidence>
<keyword evidence="1" id="KW-0479">Metal-binding</keyword>
<dbReference type="SUPFAM" id="SSF54695">
    <property type="entry name" value="POZ domain"/>
    <property type="match status" value="1"/>
</dbReference>
<dbReference type="Gene3D" id="3.30.710.10">
    <property type="entry name" value="Potassium Channel Kv1.1, Chain A"/>
    <property type="match status" value="1"/>
</dbReference>
<feature type="compositionally biased region" description="Polar residues" evidence="6">
    <location>
        <begin position="172"/>
        <end position="186"/>
    </location>
</feature>
<protein>
    <submittedName>
        <fullName evidence="10">Hypermethylated in cancer 2 protein-like</fullName>
    </submittedName>
</protein>
<dbReference type="KEGG" id="bbel:109482672"/>
<feature type="compositionally biased region" description="Polar residues" evidence="6">
    <location>
        <begin position="14"/>
        <end position="23"/>
    </location>
</feature>
<dbReference type="SUPFAM" id="SSF57667">
    <property type="entry name" value="beta-beta-alpha zinc fingers"/>
    <property type="match status" value="2"/>
</dbReference>
<dbReference type="PANTHER" id="PTHR46105:SF28">
    <property type="entry name" value="ZINC FINGER PROTEIN 37-LIKE"/>
    <property type="match status" value="1"/>
</dbReference>
<evidence type="ECO:0000313" key="9">
    <source>
        <dbReference type="Proteomes" id="UP000515135"/>
    </source>
</evidence>
<dbReference type="Proteomes" id="UP000515135">
    <property type="component" value="Unplaced"/>
</dbReference>
<feature type="region of interest" description="Disordered" evidence="6">
    <location>
        <begin position="477"/>
        <end position="506"/>
    </location>
</feature>
<dbReference type="Pfam" id="PF00651">
    <property type="entry name" value="BTB"/>
    <property type="match status" value="1"/>
</dbReference>
<evidence type="ECO:0000313" key="10">
    <source>
        <dbReference type="RefSeq" id="XP_019641056.1"/>
    </source>
</evidence>
<feature type="domain" description="C2H2-type" evidence="8">
    <location>
        <begin position="367"/>
        <end position="394"/>
    </location>
</feature>
<name>A0A6P5AGU8_BRABE</name>
<feature type="region of interest" description="Disordered" evidence="6">
    <location>
        <begin position="1"/>
        <end position="24"/>
    </location>
</feature>
<dbReference type="PROSITE" id="PS50097">
    <property type="entry name" value="BTB"/>
    <property type="match status" value="1"/>
</dbReference>
<dbReference type="Gene3D" id="3.30.160.60">
    <property type="entry name" value="Classic Zinc Finger"/>
    <property type="match status" value="3"/>
</dbReference>
<dbReference type="InterPro" id="IPR050457">
    <property type="entry name" value="ZnFinger_BTB_dom_contain"/>
</dbReference>
<dbReference type="FunFam" id="3.30.160.60:FF:001527">
    <property type="entry name" value="Zinc finger protein"/>
    <property type="match status" value="1"/>
</dbReference>
<feature type="compositionally biased region" description="Basic and acidic residues" evidence="6">
    <location>
        <begin position="477"/>
        <end position="486"/>
    </location>
</feature>
<keyword evidence="9" id="KW-1185">Reference proteome</keyword>
<accession>A0A6P5AGU8</accession>
<dbReference type="PANTHER" id="PTHR46105">
    <property type="entry name" value="AGAP004733-PA"/>
    <property type="match status" value="1"/>
</dbReference>
<feature type="compositionally biased region" description="Basic and acidic residues" evidence="6">
    <location>
        <begin position="187"/>
        <end position="197"/>
    </location>
</feature>
<feature type="compositionally biased region" description="Low complexity" evidence="6">
    <location>
        <begin position="214"/>
        <end position="224"/>
    </location>
</feature>
<organism evidence="9 10">
    <name type="scientific">Branchiostoma belcheri</name>
    <name type="common">Amphioxus</name>
    <dbReference type="NCBI Taxonomy" id="7741"/>
    <lineage>
        <taxon>Eukaryota</taxon>
        <taxon>Metazoa</taxon>
        <taxon>Chordata</taxon>
        <taxon>Cephalochordata</taxon>
        <taxon>Leptocardii</taxon>
        <taxon>Amphioxiformes</taxon>
        <taxon>Branchiostomatidae</taxon>
        <taxon>Branchiostoma</taxon>
    </lineage>
</organism>
<dbReference type="FunFam" id="3.30.160.60:FF:000202">
    <property type="entry name" value="Zinc finger protein 574"/>
    <property type="match status" value="1"/>
</dbReference>
<sequence length="506" mass="56503">MAGNLNHPAAPHSPQHSSRTSLPRQLQQQLNLQRNSGMFCDVTLQVQGARFPVHKCVLAAFSPHFSLLLSNSDRTVVELSILTKEGVRAVIDFMYTSNFVLTQDNIVAISAAAWYLQITELSQDCQMYLLKNLHRGGAGGVSQGGAHSSDTSLQVQADSVNNRRYDNANRLQSSEANMQTSQPAQRDSNDPTTKNEPEQYSESEGFVEEEIHSAHSSHSHGSQEIMQRPSTGSAQQLDKVFKPVQEQPMGTEENDVITIKDEDDHESLSSFTAEEGAYSFDYGSSSTTGILAETSSSAPLEHRVTSDGIIVSAQADEDVFQRNLFSAGTVGTHYIERPFQCSQCKFRFKTFHHLKIHMRIHTGEKPYHCDMCPSRFTRKDHLTQHQRKHTGERPYQCPICPHAFSQKSSLNMHMVRRHSSYEDTFYKCLECSANFPNRVDFVNHMLTQHQTHDRASTGQTFPNDYGEQVGLATMSQHDMEQGDDSHSQNSASSNVTSSAIGQGGWQ</sequence>
<gene>
    <name evidence="10" type="primary">LOC109482672</name>
</gene>